<name>A0A2H1WGD6_SPOFR</name>
<protein>
    <submittedName>
        <fullName evidence="2">SFRICE_002784</fullName>
    </submittedName>
</protein>
<feature type="region of interest" description="Disordered" evidence="1">
    <location>
        <begin position="161"/>
        <end position="180"/>
    </location>
</feature>
<gene>
    <name evidence="2" type="ORF">SFRICE_002784</name>
</gene>
<dbReference type="EMBL" id="ODYU01008491">
    <property type="protein sequence ID" value="SOQ52138.1"/>
    <property type="molecule type" value="Genomic_DNA"/>
</dbReference>
<evidence type="ECO:0000313" key="2">
    <source>
        <dbReference type="EMBL" id="SOQ52138.1"/>
    </source>
</evidence>
<reference evidence="2" key="1">
    <citation type="submission" date="2016-07" db="EMBL/GenBank/DDBJ databases">
        <authorList>
            <person name="Bretaudeau A."/>
        </authorList>
    </citation>
    <scope>NUCLEOTIDE SEQUENCE</scope>
    <source>
        <strain evidence="2">Rice</strain>
        <tissue evidence="2">Whole body</tissue>
    </source>
</reference>
<accession>A0A2H1WGD6</accession>
<sequence length="180" mass="21144">MKRIMFPMSKFPMFFEPTDRRKAVKIFGETYKKYFDKPPITRTVPKVTSRVRYLSSSLSFFMYRSRRYLRSSATNVETINNVKSLKTIRERIEQAKNIPEFSTLINHPRFLKMIYYNTTAIKRLNKLYSNNKKCVSLNVLSGSSAHYEIFEKAPGNGVWAEEKNKSSEKVDEKKLISSQI</sequence>
<organism evidence="2">
    <name type="scientific">Spodoptera frugiperda</name>
    <name type="common">Fall armyworm</name>
    <dbReference type="NCBI Taxonomy" id="7108"/>
    <lineage>
        <taxon>Eukaryota</taxon>
        <taxon>Metazoa</taxon>
        <taxon>Ecdysozoa</taxon>
        <taxon>Arthropoda</taxon>
        <taxon>Hexapoda</taxon>
        <taxon>Insecta</taxon>
        <taxon>Pterygota</taxon>
        <taxon>Neoptera</taxon>
        <taxon>Endopterygota</taxon>
        <taxon>Lepidoptera</taxon>
        <taxon>Glossata</taxon>
        <taxon>Ditrysia</taxon>
        <taxon>Noctuoidea</taxon>
        <taxon>Noctuidae</taxon>
        <taxon>Amphipyrinae</taxon>
        <taxon>Spodoptera</taxon>
    </lineage>
</organism>
<dbReference type="AlphaFoldDB" id="A0A2H1WGD6"/>
<evidence type="ECO:0000256" key="1">
    <source>
        <dbReference type="SAM" id="MobiDB-lite"/>
    </source>
</evidence>
<proteinExistence type="predicted"/>